<proteinExistence type="predicted"/>
<evidence type="ECO:0000259" key="2">
    <source>
        <dbReference type="PROSITE" id="PS50056"/>
    </source>
</evidence>
<dbReference type="InterPro" id="IPR029021">
    <property type="entry name" value="Prot-tyrosine_phosphatase-like"/>
</dbReference>
<reference evidence="3" key="1">
    <citation type="journal article" date="2023" name="Mol. Phylogenet. Evol.">
        <title>Genome-scale phylogeny and comparative genomics of the fungal order Sordariales.</title>
        <authorList>
            <person name="Hensen N."/>
            <person name="Bonometti L."/>
            <person name="Westerberg I."/>
            <person name="Brannstrom I.O."/>
            <person name="Guillou S."/>
            <person name="Cros-Aarteil S."/>
            <person name="Calhoun S."/>
            <person name="Haridas S."/>
            <person name="Kuo A."/>
            <person name="Mondo S."/>
            <person name="Pangilinan J."/>
            <person name="Riley R."/>
            <person name="LaButti K."/>
            <person name="Andreopoulos B."/>
            <person name="Lipzen A."/>
            <person name="Chen C."/>
            <person name="Yan M."/>
            <person name="Daum C."/>
            <person name="Ng V."/>
            <person name="Clum A."/>
            <person name="Steindorff A."/>
            <person name="Ohm R.A."/>
            <person name="Martin F."/>
            <person name="Silar P."/>
            <person name="Natvig D.O."/>
            <person name="Lalanne C."/>
            <person name="Gautier V."/>
            <person name="Ament-Velasquez S.L."/>
            <person name="Kruys A."/>
            <person name="Hutchinson M.I."/>
            <person name="Powell A.J."/>
            <person name="Barry K."/>
            <person name="Miller A.N."/>
            <person name="Grigoriev I.V."/>
            <person name="Debuchy R."/>
            <person name="Gladieux P."/>
            <person name="Hiltunen Thoren M."/>
            <person name="Johannesson H."/>
        </authorList>
    </citation>
    <scope>NUCLEOTIDE SEQUENCE</scope>
    <source>
        <strain evidence="3">CBS 532.94</strain>
    </source>
</reference>
<dbReference type="PROSITE" id="PS00383">
    <property type="entry name" value="TYR_PHOSPHATASE_1"/>
    <property type="match status" value="1"/>
</dbReference>
<dbReference type="InterPro" id="IPR026893">
    <property type="entry name" value="Tyr/Ser_Pase_IphP-type"/>
</dbReference>
<dbReference type="EMBL" id="MU860062">
    <property type="protein sequence ID" value="KAK4239481.1"/>
    <property type="molecule type" value="Genomic_DNA"/>
</dbReference>
<organism evidence="3 4">
    <name type="scientific">Achaetomium macrosporum</name>
    <dbReference type="NCBI Taxonomy" id="79813"/>
    <lineage>
        <taxon>Eukaryota</taxon>
        <taxon>Fungi</taxon>
        <taxon>Dikarya</taxon>
        <taxon>Ascomycota</taxon>
        <taxon>Pezizomycotina</taxon>
        <taxon>Sordariomycetes</taxon>
        <taxon>Sordariomycetidae</taxon>
        <taxon>Sordariales</taxon>
        <taxon>Chaetomiaceae</taxon>
        <taxon>Achaetomium</taxon>
    </lineage>
</organism>
<dbReference type="Pfam" id="PF13350">
    <property type="entry name" value="Y_phosphatase3"/>
    <property type="match status" value="1"/>
</dbReference>
<evidence type="ECO:0000256" key="1">
    <source>
        <dbReference type="SAM" id="MobiDB-lite"/>
    </source>
</evidence>
<name>A0AAN7CCF0_9PEZI</name>
<dbReference type="InterPro" id="IPR000387">
    <property type="entry name" value="Tyr_Pase_dom"/>
</dbReference>
<dbReference type="AlphaFoldDB" id="A0AAN7CCF0"/>
<reference evidence="3" key="2">
    <citation type="submission" date="2023-05" db="EMBL/GenBank/DDBJ databases">
        <authorList>
            <consortium name="Lawrence Berkeley National Laboratory"/>
            <person name="Steindorff A."/>
            <person name="Hensen N."/>
            <person name="Bonometti L."/>
            <person name="Westerberg I."/>
            <person name="Brannstrom I.O."/>
            <person name="Guillou S."/>
            <person name="Cros-Aarteil S."/>
            <person name="Calhoun S."/>
            <person name="Haridas S."/>
            <person name="Kuo A."/>
            <person name="Mondo S."/>
            <person name="Pangilinan J."/>
            <person name="Riley R."/>
            <person name="Labutti K."/>
            <person name="Andreopoulos B."/>
            <person name="Lipzen A."/>
            <person name="Chen C."/>
            <person name="Yanf M."/>
            <person name="Daum C."/>
            <person name="Ng V."/>
            <person name="Clum A."/>
            <person name="Ohm R."/>
            <person name="Martin F."/>
            <person name="Silar P."/>
            <person name="Natvig D."/>
            <person name="Lalanne C."/>
            <person name="Gautier V."/>
            <person name="Ament-Velasquez S.L."/>
            <person name="Kruys A."/>
            <person name="Hutchinson M.I."/>
            <person name="Powell A.J."/>
            <person name="Barry K."/>
            <person name="Miller A.N."/>
            <person name="Grigoriev I.V."/>
            <person name="Debuchy R."/>
            <person name="Gladieux P."/>
            <person name="Thoren M.H."/>
            <person name="Johannesson H."/>
        </authorList>
    </citation>
    <scope>NUCLEOTIDE SEQUENCE</scope>
    <source>
        <strain evidence="3">CBS 532.94</strain>
    </source>
</reference>
<dbReference type="SUPFAM" id="SSF52799">
    <property type="entry name" value="(Phosphotyrosine protein) phosphatases II"/>
    <property type="match status" value="1"/>
</dbReference>
<dbReference type="Gene3D" id="3.90.190.10">
    <property type="entry name" value="Protein tyrosine phosphatase superfamily"/>
    <property type="match status" value="1"/>
</dbReference>
<dbReference type="InterPro" id="IPR016130">
    <property type="entry name" value="Tyr_Pase_AS"/>
</dbReference>
<sequence length="316" mass="34412">MAAPESDWADGHTTTTTTTTSTMLPSPPFIHAPGLANLRDAGGYAIGSQPRKAVRRGVLFRSADLTELGGEGTDTLQRFGITHVFDLRSVVELAKSGEQSPRELWEGATHVFVPVFLEKDYSPEALALRFRNYSDGPQGFLKAYAAILATAAEPDHPYAPFRTVLEHLASATPPSPVLVHCTAGKDRTGVVIALILALCGLEDEAIATEYSLTDAGLAPRKERIVQQLIAPGAALFGERERAERMVGAHNRKENMLLTLKLIREKYGSVESYVVDHLGVSRVSVEQIRKNLIVDLAEGEEPLDWRNLAGLKSEPHL</sequence>
<keyword evidence="4" id="KW-1185">Reference proteome</keyword>
<dbReference type="GO" id="GO:0004721">
    <property type="term" value="F:phosphoprotein phosphatase activity"/>
    <property type="evidence" value="ECO:0007669"/>
    <property type="project" value="InterPro"/>
</dbReference>
<evidence type="ECO:0000313" key="3">
    <source>
        <dbReference type="EMBL" id="KAK4239481.1"/>
    </source>
</evidence>
<dbReference type="Proteomes" id="UP001303760">
    <property type="component" value="Unassembled WGS sequence"/>
</dbReference>
<protein>
    <submittedName>
        <fullName evidence="3">Protein-tyrosine phosphatase-like protein</fullName>
    </submittedName>
</protein>
<feature type="region of interest" description="Disordered" evidence="1">
    <location>
        <begin position="1"/>
        <end position="28"/>
    </location>
</feature>
<feature type="compositionally biased region" description="Low complexity" evidence="1">
    <location>
        <begin position="13"/>
        <end position="22"/>
    </location>
</feature>
<accession>A0AAN7CCF0</accession>
<dbReference type="PANTHER" id="PTHR31126">
    <property type="entry name" value="TYROSINE-PROTEIN PHOSPHATASE"/>
    <property type="match status" value="1"/>
</dbReference>
<dbReference type="PANTHER" id="PTHR31126:SF1">
    <property type="entry name" value="TYROSINE SPECIFIC PROTEIN PHOSPHATASES DOMAIN-CONTAINING PROTEIN"/>
    <property type="match status" value="1"/>
</dbReference>
<evidence type="ECO:0000313" key="4">
    <source>
        <dbReference type="Proteomes" id="UP001303760"/>
    </source>
</evidence>
<feature type="domain" description="Tyrosine specific protein phosphatases" evidence="2">
    <location>
        <begin position="159"/>
        <end position="223"/>
    </location>
</feature>
<dbReference type="PROSITE" id="PS50056">
    <property type="entry name" value="TYR_PHOSPHATASE_2"/>
    <property type="match status" value="1"/>
</dbReference>
<gene>
    <name evidence="3" type="ORF">C8A03DRAFT_42889</name>
</gene>
<comment type="caution">
    <text evidence="3">The sequence shown here is derived from an EMBL/GenBank/DDBJ whole genome shotgun (WGS) entry which is preliminary data.</text>
</comment>